<proteinExistence type="predicted"/>
<sequence>MKNPTVFSKSDIDSLFPVNNEQFSFKKVLNWGKDKWDAVGTGFDYKYCLCGYTSYSNEHGEMKMCCDHESSTSTLLNGRYESIRPLLAKIFLNDELLDSIHNIDRRRINIESSKSSIFNLNLLLESYTLLENGKPATYYNAYFKILDFPPILRDEESLTFVSTLFKYEDNAPGYLREMLKVLMLDLTDLQTNGFKVTKNSVEYTLFINLMSVTSFPMRLPAILESNYAPDVKHCSLCKNAVDPADDELRFGSFDTDFQEKPKKFVTKTNQPITTEELRDAVNRKDFGESSIAKARSCFTDLKDYDFMNNIFPDLKQLFLDDLFTTKICALVLEGTLEKLDAHRFHLHMQHVNDIKEAVDELGIITDTGYFFNFLRPDPFRKYASLDGSNIFLCMSLLPVIFRDVFRLESNYGMILQLLLEFNHYMMLFFCVDVPIEDVPKLKISFKKLVLSIQYMANYYPFLDPLIGLSSHLVLHMFDKWTSVGSFVDTWCSPRYNNHIQMIFPFKSIDGMNDDYCREFDTNDNLQFKQFKHPLNAVVNMTIKNQKGNGKYRHYVPDDRKKITKLSLFSSLKDSLATKFGIEDPQNVPCSSYNCLNVGSQTIDLTSGKKFAKVKINGKYAYINIKKILGFNHENKDLLVIEYTKMKTDSHWEPNQSAEFEIDRFPYVTNLSGTGTKHWLWLDDDIDLSVIYVLTSFNNFILDPRPVYNCRVMT</sequence>
<name>A0AAV5R4D6_PICKL</name>
<organism evidence="1 2">
    <name type="scientific">Pichia kluyveri</name>
    <name type="common">Yeast</name>
    <dbReference type="NCBI Taxonomy" id="36015"/>
    <lineage>
        <taxon>Eukaryota</taxon>
        <taxon>Fungi</taxon>
        <taxon>Dikarya</taxon>
        <taxon>Ascomycota</taxon>
        <taxon>Saccharomycotina</taxon>
        <taxon>Pichiomycetes</taxon>
        <taxon>Pichiales</taxon>
        <taxon>Pichiaceae</taxon>
        <taxon>Pichia</taxon>
    </lineage>
</organism>
<comment type="caution">
    <text evidence="1">The sequence shown here is derived from an EMBL/GenBank/DDBJ whole genome shotgun (WGS) entry which is preliminary data.</text>
</comment>
<dbReference type="AlphaFoldDB" id="A0AAV5R4D6"/>
<protein>
    <submittedName>
        <fullName evidence="1">Uncharacterized protein</fullName>
    </submittedName>
</protein>
<accession>A0AAV5R4D6</accession>
<reference evidence="1 2" key="1">
    <citation type="journal article" date="2023" name="Elife">
        <title>Identification of key yeast species and microbe-microbe interactions impacting larval growth of Drosophila in the wild.</title>
        <authorList>
            <person name="Mure A."/>
            <person name="Sugiura Y."/>
            <person name="Maeda R."/>
            <person name="Honda K."/>
            <person name="Sakurai N."/>
            <person name="Takahashi Y."/>
            <person name="Watada M."/>
            <person name="Katoh T."/>
            <person name="Gotoh A."/>
            <person name="Gotoh Y."/>
            <person name="Taniguchi I."/>
            <person name="Nakamura K."/>
            <person name="Hayashi T."/>
            <person name="Katayama T."/>
            <person name="Uemura T."/>
            <person name="Hattori Y."/>
        </authorList>
    </citation>
    <scope>NUCLEOTIDE SEQUENCE [LARGE SCALE GENOMIC DNA]</scope>
    <source>
        <strain evidence="1 2">PK-24</strain>
    </source>
</reference>
<evidence type="ECO:0000313" key="2">
    <source>
        <dbReference type="Proteomes" id="UP001378960"/>
    </source>
</evidence>
<dbReference type="Proteomes" id="UP001378960">
    <property type="component" value="Unassembled WGS sequence"/>
</dbReference>
<evidence type="ECO:0000313" key="1">
    <source>
        <dbReference type="EMBL" id="GMM45882.1"/>
    </source>
</evidence>
<gene>
    <name evidence="1" type="ORF">DAPK24_024570</name>
</gene>
<keyword evidence="2" id="KW-1185">Reference proteome</keyword>
<dbReference type="EMBL" id="BTGB01000003">
    <property type="protein sequence ID" value="GMM45882.1"/>
    <property type="molecule type" value="Genomic_DNA"/>
</dbReference>